<accession>A0A1Q3AY75</accession>
<proteinExistence type="predicted"/>
<dbReference type="Proteomes" id="UP000187406">
    <property type="component" value="Unassembled WGS sequence"/>
</dbReference>
<gene>
    <name evidence="2" type="ORF">CFOL_v3_04052</name>
</gene>
<protein>
    <submittedName>
        <fullName evidence="2">Uncharacterized protein</fullName>
    </submittedName>
</protein>
<dbReference type="AlphaFoldDB" id="A0A1Q3AY75"/>
<dbReference type="InParanoid" id="A0A1Q3AY75"/>
<dbReference type="EMBL" id="BDDD01000156">
    <property type="protein sequence ID" value="GAV60522.1"/>
    <property type="molecule type" value="Genomic_DNA"/>
</dbReference>
<name>A0A1Q3AY75_CEPFO</name>
<reference evidence="3" key="1">
    <citation type="submission" date="2016-04" db="EMBL/GenBank/DDBJ databases">
        <title>Cephalotus genome sequencing.</title>
        <authorList>
            <person name="Fukushima K."/>
            <person name="Hasebe M."/>
            <person name="Fang X."/>
        </authorList>
    </citation>
    <scope>NUCLEOTIDE SEQUENCE [LARGE SCALE GENOMIC DNA]</scope>
    <source>
        <strain evidence="3">cv. St1</strain>
    </source>
</reference>
<comment type="caution">
    <text evidence="2">The sequence shown here is derived from an EMBL/GenBank/DDBJ whole genome shotgun (WGS) entry which is preliminary data.</text>
</comment>
<sequence length="160" mass="16262">MQDQQIKHNWNTHFLTPASYLHWKPAGTLFPHALRSKLSVIGTFKLIPSTSALMAMQRHKAASRSATPCISAQQELEAGVPTTTWTSPRRSAHTPSFNVSRGQYATGGDGGGVVTGFRGGGVVAGFGGGGVVAGFGGGGVAAGFGGGGVGAGSMHEPQSV</sequence>
<keyword evidence="3" id="KW-1185">Reference proteome</keyword>
<evidence type="ECO:0000313" key="3">
    <source>
        <dbReference type="Proteomes" id="UP000187406"/>
    </source>
</evidence>
<dbReference type="OrthoDB" id="1749752at2759"/>
<evidence type="ECO:0000313" key="2">
    <source>
        <dbReference type="EMBL" id="GAV60522.1"/>
    </source>
</evidence>
<evidence type="ECO:0000256" key="1">
    <source>
        <dbReference type="SAM" id="MobiDB-lite"/>
    </source>
</evidence>
<organism evidence="2 3">
    <name type="scientific">Cephalotus follicularis</name>
    <name type="common">Albany pitcher plant</name>
    <dbReference type="NCBI Taxonomy" id="3775"/>
    <lineage>
        <taxon>Eukaryota</taxon>
        <taxon>Viridiplantae</taxon>
        <taxon>Streptophyta</taxon>
        <taxon>Embryophyta</taxon>
        <taxon>Tracheophyta</taxon>
        <taxon>Spermatophyta</taxon>
        <taxon>Magnoliopsida</taxon>
        <taxon>eudicotyledons</taxon>
        <taxon>Gunneridae</taxon>
        <taxon>Pentapetalae</taxon>
        <taxon>rosids</taxon>
        <taxon>fabids</taxon>
        <taxon>Oxalidales</taxon>
        <taxon>Cephalotaceae</taxon>
        <taxon>Cephalotus</taxon>
    </lineage>
</organism>
<feature type="region of interest" description="Disordered" evidence="1">
    <location>
        <begin position="83"/>
        <end position="102"/>
    </location>
</feature>